<dbReference type="PANTHER" id="PTHR44590:SF3">
    <property type="entry name" value="CARBOXYLESTERASE TYPE B DOMAIN-CONTAINING PROTEIN"/>
    <property type="match status" value="1"/>
</dbReference>
<name>A0A0B2VTM1_TOXCA</name>
<comment type="caution">
    <text evidence="2">The sequence shown here is derived from an EMBL/GenBank/DDBJ whole genome shotgun (WGS) entry which is preliminary data.</text>
</comment>
<dbReference type="STRING" id="6265.A0A0B2VTM1"/>
<gene>
    <name evidence="2" type="primary">F13H6.3</name>
    <name evidence="2" type="ORF">Tcan_15087</name>
</gene>
<dbReference type="PANTHER" id="PTHR44590">
    <property type="entry name" value="CARBOXYLIC ESTER HYDROLASE-RELATED"/>
    <property type="match status" value="1"/>
</dbReference>
<sequence length="567" mass="63897">MGAVSSFLHSKSDSEPIPSRHVKTRYGIVEGRRLVNEGPLQVDAFLGIPFAKPPIGPLRFKKPEPPEPWTGVLKAYKFGARAPQIDFIWEKWTLGVGKDEDCLTLNVFSPAWKPPDDQPNGFAVMVFVHGGGFLIDSAVKYGDVGICRNLCRYDVVVVTLQYRLGLLGFFTTGDERCAGNLGLWDQTLALKWVQENIAAFNGDRNRVTVFGQSAGGASVDLLSLSPHSSHLFQQVIPMAGNAECIWATTNKRRIITACKRFARKAGWRAANEGQKNRADMIDFLRTRPAKLFERGLIGRGGVDVRQIGLDLAPIIDGDFLPKSVDELREEAPLKKCMVGTCQYEGLLFAALGANQFNHRGIEKLLSIVIPEEKFPNWKELREEARRIYLGNTTPSTSDKRHVAQAYANLYSDLFVNNGTHDYAKIMSAKGHKVFLYSFEYFNPKSFGILSLRFPFKGATHCTELTYLFGMSVIFPFKLNDDDRRMIDLMTTLWTNFAKYGDPNGASGRENVKDFKWEPVSKEHNDRYLNINLKPYMKSGYCERRAEFWRKVSEQANSLTNNPHNAAR</sequence>
<dbReference type="OMA" id="ADFFWER"/>
<dbReference type="InterPro" id="IPR019819">
    <property type="entry name" value="Carboxylesterase_B_CS"/>
</dbReference>
<evidence type="ECO:0000313" key="3">
    <source>
        <dbReference type="Proteomes" id="UP000031036"/>
    </source>
</evidence>
<dbReference type="Gene3D" id="3.40.50.1820">
    <property type="entry name" value="alpha/beta hydrolase"/>
    <property type="match status" value="1"/>
</dbReference>
<evidence type="ECO:0000313" key="2">
    <source>
        <dbReference type="EMBL" id="KHN86891.1"/>
    </source>
</evidence>
<keyword evidence="3" id="KW-1185">Reference proteome</keyword>
<dbReference type="AlphaFoldDB" id="A0A0B2VTM1"/>
<reference evidence="2 3" key="1">
    <citation type="submission" date="2014-11" db="EMBL/GenBank/DDBJ databases">
        <title>Genetic blueprint of the zoonotic pathogen Toxocara canis.</title>
        <authorList>
            <person name="Zhu X.-Q."/>
            <person name="Korhonen P.K."/>
            <person name="Cai H."/>
            <person name="Young N.D."/>
            <person name="Nejsum P."/>
            <person name="von Samson-Himmelstjerna G."/>
            <person name="Boag P.R."/>
            <person name="Tan P."/>
            <person name="Li Q."/>
            <person name="Min J."/>
            <person name="Yang Y."/>
            <person name="Wang X."/>
            <person name="Fang X."/>
            <person name="Hall R.S."/>
            <person name="Hofmann A."/>
            <person name="Sternberg P.W."/>
            <person name="Jex A.R."/>
            <person name="Gasser R.B."/>
        </authorList>
    </citation>
    <scope>NUCLEOTIDE SEQUENCE [LARGE SCALE GENOMIC DNA]</scope>
    <source>
        <strain evidence="2">PN_DK_2014</strain>
    </source>
</reference>
<dbReference type="ESTHER" id="toxca-a0a0b2vtm1">
    <property type="family name" value="Carb_B_Nematoda"/>
</dbReference>
<dbReference type="InterPro" id="IPR029058">
    <property type="entry name" value="AB_hydrolase_fold"/>
</dbReference>
<accession>A0A0B2VTM1</accession>
<dbReference type="Pfam" id="PF00135">
    <property type="entry name" value="COesterase"/>
    <property type="match status" value="1"/>
</dbReference>
<proteinExistence type="predicted"/>
<dbReference type="InterPro" id="IPR002018">
    <property type="entry name" value="CarbesteraseB"/>
</dbReference>
<dbReference type="EMBL" id="JPKZ01000509">
    <property type="protein sequence ID" value="KHN86891.1"/>
    <property type="molecule type" value="Genomic_DNA"/>
</dbReference>
<dbReference type="OrthoDB" id="3200163at2759"/>
<feature type="domain" description="Carboxylesterase type B" evidence="1">
    <location>
        <begin position="19"/>
        <end position="548"/>
    </location>
</feature>
<protein>
    <submittedName>
        <fullName evidence="2">Esterase CM06B1</fullName>
    </submittedName>
</protein>
<organism evidence="2 3">
    <name type="scientific">Toxocara canis</name>
    <name type="common">Canine roundworm</name>
    <dbReference type="NCBI Taxonomy" id="6265"/>
    <lineage>
        <taxon>Eukaryota</taxon>
        <taxon>Metazoa</taxon>
        <taxon>Ecdysozoa</taxon>
        <taxon>Nematoda</taxon>
        <taxon>Chromadorea</taxon>
        <taxon>Rhabditida</taxon>
        <taxon>Spirurina</taxon>
        <taxon>Ascaridomorpha</taxon>
        <taxon>Ascaridoidea</taxon>
        <taxon>Toxocaridae</taxon>
        <taxon>Toxocara</taxon>
    </lineage>
</organism>
<evidence type="ECO:0000259" key="1">
    <source>
        <dbReference type="Pfam" id="PF00135"/>
    </source>
</evidence>
<dbReference type="Proteomes" id="UP000031036">
    <property type="component" value="Unassembled WGS sequence"/>
</dbReference>
<dbReference type="SUPFAM" id="SSF53474">
    <property type="entry name" value="alpha/beta-Hydrolases"/>
    <property type="match status" value="1"/>
</dbReference>
<dbReference type="PROSITE" id="PS00941">
    <property type="entry name" value="CARBOXYLESTERASE_B_2"/>
    <property type="match status" value="1"/>
</dbReference>